<feature type="domain" description="NADH:ubiquinone oxidoreductase 30kDa subunit" evidence="4">
    <location>
        <begin position="62"/>
        <end position="114"/>
    </location>
</feature>
<evidence type="ECO:0000259" key="5">
    <source>
        <dbReference type="Pfam" id="PF00346"/>
    </source>
</evidence>
<dbReference type="PANTHER" id="PTHR43485:SF1">
    <property type="entry name" value="FORMATE HYDROGENLYASE SUBUNIT 5-RELATED"/>
    <property type="match status" value="1"/>
</dbReference>
<dbReference type="Proteomes" id="UP001518989">
    <property type="component" value="Unassembled WGS sequence"/>
</dbReference>
<dbReference type="SUPFAM" id="SSF143243">
    <property type="entry name" value="Nqo5-like"/>
    <property type="match status" value="1"/>
</dbReference>
<dbReference type="PANTHER" id="PTHR43485">
    <property type="entry name" value="HYDROGENASE-4 COMPONENT G"/>
    <property type="match status" value="1"/>
</dbReference>
<dbReference type="InterPro" id="IPR052197">
    <property type="entry name" value="ComplexI_49kDa-like"/>
</dbReference>
<dbReference type="InterPro" id="IPR001135">
    <property type="entry name" value="NADH_Q_OxRdtase_suD"/>
</dbReference>
<keyword evidence="1" id="KW-0560">Oxidoreductase</keyword>
<dbReference type="RefSeq" id="WP_207416123.1">
    <property type="nucleotide sequence ID" value="NZ_CP061177.1"/>
</dbReference>
<dbReference type="Pfam" id="PF00346">
    <property type="entry name" value="Complex1_49kDa"/>
    <property type="match status" value="1"/>
</dbReference>
<evidence type="ECO:0000256" key="2">
    <source>
        <dbReference type="ARBA" id="ARBA00023027"/>
    </source>
</evidence>
<evidence type="ECO:0000256" key="1">
    <source>
        <dbReference type="ARBA" id="ARBA00023002"/>
    </source>
</evidence>
<accession>A0ABS3KQ06</accession>
<dbReference type="InterPro" id="IPR029014">
    <property type="entry name" value="NiFe-Hase_large"/>
</dbReference>
<organism evidence="6 7">
    <name type="scientific">Roseomonas haemaphysalidis</name>
    <dbReference type="NCBI Taxonomy" id="2768162"/>
    <lineage>
        <taxon>Bacteria</taxon>
        <taxon>Pseudomonadati</taxon>
        <taxon>Pseudomonadota</taxon>
        <taxon>Alphaproteobacteria</taxon>
        <taxon>Acetobacterales</taxon>
        <taxon>Roseomonadaceae</taxon>
        <taxon>Roseomonas</taxon>
    </lineage>
</organism>
<dbReference type="EMBL" id="JACTNG010000003">
    <property type="protein sequence ID" value="MBO1078678.1"/>
    <property type="molecule type" value="Genomic_DNA"/>
</dbReference>
<evidence type="ECO:0000313" key="7">
    <source>
        <dbReference type="Proteomes" id="UP001518989"/>
    </source>
</evidence>
<dbReference type="Gene3D" id="1.10.645.10">
    <property type="entry name" value="Cytochrome-c3 Hydrogenase, chain B"/>
    <property type="match status" value="1"/>
</dbReference>
<protein>
    <submittedName>
        <fullName evidence="6">NADH-quinone oxidoreductase subunit C</fullName>
    </submittedName>
</protein>
<evidence type="ECO:0000256" key="3">
    <source>
        <dbReference type="SAM" id="MobiDB-lite"/>
    </source>
</evidence>
<evidence type="ECO:0000259" key="4">
    <source>
        <dbReference type="Pfam" id="PF00329"/>
    </source>
</evidence>
<comment type="caution">
    <text evidence="6">The sequence shown here is derived from an EMBL/GenBank/DDBJ whole genome shotgun (WGS) entry which is preliminary data.</text>
</comment>
<dbReference type="InterPro" id="IPR037232">
    <property type="entry name" value="NADH_quin_OxRdtase_su_C/D-like"/>
</dbReference>
<feature type="domain" description="NADH-quinone oxidoreductase subunit D" evidence="5">
    <location>
        <begin position="267"/>
        <end position="419"/>
    </location>
</feature>
<keyword evidence="2" id="KW-0520">NAD</keyword>
<reference evidence="6 7" key="1">
    <citation type="submission" date="2020-09" db="EMBL/GenBank/DDBJ databases">
        <title>Roseomonas.</title>
        <authorList>
            <person name="Zhu W."/>
        </authorList>
    </citation>
    <scope>NUCLEOTIDE SEQUENCE [LARGE SCALE GENOMIC DNA]</scope>
    <source>
        <strain evidence="6 7">573</strain>
    </source>
</reference>
<keyword evidence="7" id="KW-1185">Reference proteome</keyword>
<proteinExistence type="predicted"/>
<sequence>MTAAGLIRAAPLAGPQRHQLDPADWATLAEALRHDHALDFLGLWGSPGAVHAAFREGAALLLTSVPAPDGHYAALSPARPAASWHERAVADLFGLLAEGGTDHRPWLDHGRWLLATPMDERPRRAGGEPPQPEWRPPPGEDLHQYPLGPVLPGFGPAHLRLHLRGERVQTLEALLGYGHVGLLGAMLGRSPRAAARLVGRISADAAVAHGWAFARAAEAATGAEPPPRAVLLRAVMAELERLACHLSDWGHTVGMAGLAVARSRCVILREGLLRAQEVAFGSRLLLDAVVPGGVATDLSPDGEAALAHAMAAVEQALPMLQSLQDRHVGLQDRLAGAAPLAGARAMALATGGIAGRAAGRDVDLRRDMPYGPYPRFAFAMPTATIGDAEARLRLRLREMPESLGLIRAALARLEPGALLAPLPVGAGEGAAMVEGPRGDVLHWLALDDQGLIGAAFPRDAAWGHLPVLESVMAGRPFGEWPVALASLNPCLEGADL</sequence>
<dbReference type="SUPFAM" id="SSF56762">
    <property type="entry name" value="HydB/Nqo4-like"/>
    <property type="match status" value="1"/>
</dbReference>
<feature type="region of interest" description="Disordered" evidence="3">
    <location>
        <begin position="120"/>
        <end position="139"/>
    </location>
</feature>
<name>A0ABS3KQ06_9PROT</name>
<dbReference type="InterPro" id="IPR001268">
    <property type="entry name" value="NADH_UbQ_OxRdtase_30kDa_su"/>
</dbReference>
<evidence type="ECO:0000313" key="6">
    <source>
        <dbReference type="EMBL" id="MBO1078678.1"/>
    </source>
</evidence>
<dbReference type="Pfam" id="PF00329">
    <property type="entry name" value="Complex1_30kDa"/>
    <property type="match status" value="1"/>
</dbReference>
<gene>
    <name evidence="6" type="ORF">IAI61_06520</name>
</gene>